<organism evidence="1 2">
    <name type="scientific">Glaciecola nitratireducens (strain JCM 12485 / KCTC 12276 / FR1064)</name>
    <dbReference type="NCBI Taxonomy" id="1085623"/>
    <lineage>
        <taxon>Bacteria</taxon>
        <taxon>Pseudomonadati</taxon>
        <taxon>Pseudomonadota</taxon>
        <taxon>Gammaproteobacteria</taxon>
        <taxon>Alteromonadales</taxon>
        <taxon>Alteromonadaceae</taxon>
        <taxon>Brumicola</taxon>
    </lineage>
</organism>
<accession>G4QG01</accession>
<dbReference type="KEGG" id="gni:GNIT_0954"/>
<evidence type="ECO:0000313" key="2">
    <source>
        <dbReference type="Proteomes" id="UP000009282"/>
    </source>
</evidence>
<dbReference type="STRING" id="1085623.GNIT_0954"/>
<reference evidence="1 2" key="1">
    <citation type="journal article" date="2011" name="J. Bacteriol.">
        <title>Complete genome sequence of seawater bacterium Glaciecola nitratireducens FR1064T.</title>
        <authorList>
            <person name="Bian F."/>
            <person name="Qin Q.L."/>
            <person name="Xie B.B."/>
            <person name="Shu Y.L."/>
            <person name="Zhang X.Y."/>
            <person name="Yu Y."/>
            <person name="Chen B."/>
            <person name="Chen X.L."/>
            <person name="Zhou B.C."/>
            <person name="Zhang Y.Z."/>
        </authorList>
    </citation>
    <scope>NUCLEOTIDE SEQUENCE [LARGE SCALE GENOMIC DNA]</scope>
    <source>
        <strain evidence="2">JCM 12485 / KCTC 12276 / FR1064</strain>
    </source>
</reference>
<dbReference type="AlphaFoldDB" id="G4QG01"/>
<dbReference type="HOGENOM" id="CLU_1924577_0_0_6"/>
<dbReference type="Proteomes" id="UP000009282">
    <property type="component" value="Chromosome"/>
</dbReference>
<dbReference type="EMBL" id="CP003060">
    <property type="protein sequence ID" value="AEP29092.1"/>
    <property type="molecule type" value="Genomic_DNA"/>
</dbReference>
<keyword evidence="2" id="KW-1185">Reference proteome</keyword>
<protein>
    <submittedName>
        <fullName evidence="1">Uncharacterized protein</fullName>
    </submittedName>
</protein>
<evidence type="ECO:0000313" key="1">
    <source>
        <dbReference type="EMBL" id="AEP29092.1"/>
    </source>
</evidence>
<proteinExistence type="predicted"/>
<sequence>MKKDTIGSVEYKARRQRSKYVGENFHNTKYQEAVWIDLTLKFRDWCLQNKYSSLYYENRQEGNGENSFVSLTDDVVSPTDNVLLFDELLYRKIVAPILPCMINSNFSQLRNAEVMIDEIIWAGKDPTAFWR</sequence>
<dbReference type="eggNOG" id="ENOG502ZTWJ">
    <property type="taxonomic scope" value="Bacteria"/>
</dbReference>
<name>G4QG01_GLANF</name>
<gene>
    <name evidence="1" type="ordered locus">GNIT_0954</name>
</gene>